<dbReference type="GO" id="GO:0003677">
    <property type="term" value="F:DNA binding"/>
    <property type="evidence" value="ECO:0007669"/>
    <property type="project" value="UniProtKB-KW"/>
</dbReference>
<dbReference type="SUPFAM" id="SSF53850">
    <property type="entry name" value="Periplasmic binding protein-like II"/>
    <property type="match status" value="1"/>
</dbReference>
<dbReference type="InterPro" id="IPR000847">
    <property type="entry name" value="LysR_HTH_N"/>
</dbReference>
<dbReference type="HOGENOM" id="CLU_039613_39_0_6"/>
<dbReference type="PANTHER" id="PTHR30118">
    <property type="entry name" value="HTH-TYPE TRANSCRIPTIONAL REGULATOR LEUO-RELATED"/>
    <property type="match status" value="1"/>
</dbReference>
<accession>Q2SG65</accession>
<dbReference type="PROSITE" id="PS50931">
    <property type="entry name" value="HTH_LYSR"/>
    <property type="match status" value="1"/>
</dbReference>
<dbReference type="Proteomes" id="UP000000238">
    <property type="component" value="Chromosome"/>
</dbReference>
<feature type="domain" description="HTH lysR-type" evidence="5">
    <location>
        <begin position="11"/>
        <end position="68"/>
    </location>
</feature>
<keyword evidence="2" id="KW-0805">Transcription regulation</keyword>
<dbReference type="AlphaFoldDB" id="Q2SG65"/>
<reference evidence="6 7" key="1">
    <citation type="journal article" date="2005" name="Nucleic Acids Res.">
        <title>Genomic blueprint of Hahella chejuensis, a marine microbe producing an algicidal agent.</title>
        <authorList>
            <person name="Jeong H."/>
            <person name="Yim J.H."/>
            <person name="Lee C."/>
            <person name="Choi S.-H."/>
            <person name="Park Y.K."/>
            <person name="Yoon S.H."/>
            <person name="Hur C.-G."/>
            <person name="Kang H.-Y."/>
            <person name="Kim D."/>
            <person name="Lee H.H."/>
            <person name="Park K.H."/>
            <person name="Park S.-H."/>
            <person name="Park H.-S."/>
            <person name="Lee H.K."/>
            <person name="Oh T.K."/>
            <person name="Kim J.F."/>
        </authorList>
    </citation>
    <scope>NUCLEOTIDE SEQUENCE [LARGE SCALE GENOMIC DNA]</scope>
    <source>
        <strain evidence="6 7">KCTC 2396</strain>
    </source>
</reference>
<organism evidence="6 7">
    <name type="scientific">Hahella chejuensis (strain KCTC 2396)</name>
    <dbReference type="NCBI Taxonomy" id="349521"/>
    <lineage>
        <taxon>Bacteria</taxon>
        <taxon>Pseudomonadati</taxon>
        <taxon>Pseudomonadota</taxon>
        <taxon>Gammaproteobacteria</taxon>
        <taxon>Oceanospirillales</taxon>
        <taxon>Hahellaceae</taxon>
        <taxon>Hahella</taxon>
    </lineage>
</organism>
<dbReference type="OrthoDB" id="8839911at2"/>
<dbReference type="Pfam" id="PF00126">
    <property type="entry name" value="HTH_1"/>
    <property type="match status" value="1"/>
</dbReference>
<evidence type="ECO:0000259" key="5">
    <source>
        <dbReference type="PROSITE" id="PS50931"/>
    </source>
</evidence>
<dbReference type="Pfam" id="PF03466">
    <property type="entry name" value="LysR_substrate"/>
    <property type="match status" value="1"/>
</dbReference>
<dbReference type="STRING" id="349521.HCH_03619"/>
<gene>
    <name evidence="6" type="ordered locus">HCH_03619</name>
</gene>
<dbReference type="SUPFAM" id="SSF46785">
    <property type="entry name" value="Winged helix' DNA-binding domain"/>
    <property type="match status" value="1"/>
</dbReference>
<dbReference type="InterPro" id="IPR036390">
    <property type="entry name" value="WH_DNA-bd_sf"/>
</dbReference>
<protein>
    <submittedName>
        <fullName evidence="6">Transcriptional regulator</fullName>
    </submittedName>
</protein>
<dbReference type="RefSeq" id="WP_011397427.1">
    <property type="nucleotide sequence ID" value="NC_007645.1"/>
</dbReference>
<dbReference type="InterPro" id="IPR050389">
    <property type="entry name" value="LysR-type_TF"/>
</dbReference>
<dbReference type="EMBL" id="CP000155">
    <property type="protein sequence ID" value="ABC30359.1"/>
    <property type="molecule type" value="Genomic_DNA"/>
</dbReference>
<evidence type="ECO:0000256" key="3">
    <source>
        <dbReference type="ARBA" id="ARBA00023125"/>
    </source>
</evidence>
<comment type="similarity">
    <text evidence="1">Belongs to the LysR transcriptional regulatory family.</text>
</comment>
<keyword evidence="7" id="KW-1185">Reference proteome</keyword>
<dbReference type="eggNOG" id="COG0583">
    <property type="taxonomic scope" value="Bacteria"/>
</dbReference>
<evidence type="ECO:0000313" key="6">
    <source>
        <dbReference type="EMBL" id="ABC30359.1"/>
    </source>
</evidence>
<dbReference type="InterPro" id="IPR005119">
    <property type="entry name" value="LysR_subst-bd"/>
</dbReference>
<keyword evidence="3" id="KW-0238">DNA-binding</keyword>
<dbReference type="GO" id="GO:0003700">
    <property type="term" value="F:DNA-binding transcription factor activity"/>
    <property type="evidence" value="ECO:0007669"/>
    <property type="project" value="InterPro"/>
</dbReference>
<evidence type="ECO:0000256" key="4">
    <source>
        <dbReference type="ARBA" id="ARBA00023163"/>
    </source>
</evidence>
<dbReference type="CDD" id="cd08464">
    <property type="entry name" value="PBP2_DntR_like_2"/>
    <property type="match status" value="1"/>
</dbReference>
<keyword evidence="4" id="KW-0804">Transcription</keyword>
<proteinExistence type="inferred from homology"/>
<dbReference type="InterPro" id="IPR036388">
    <property type="entry name" value="WH-like_DNA-bd_sf"/>
</dbReference>
<evidence type="ECO:0000256" key="2">
    <source>
        <dbReference type="ARBA" id="ARBA00023015"/>
    </source>
</evidence>
<dbReference type="Gene3D" id="3.40.190.10">
    <property type="entry name" value="Periplasmic binding protein-like II"/>
    <property type="match status" value="2"/>
</dbReference>
<dbReference type="Gene3D" id="1.10.10.10">
    <property type="entry name" value="Winged helix-like DNA-binding domain superfamily/Winged helix DNA-binding domain"/>
    <property type="match status" value="1"/>
</dbReference>
<dbReference type="PRINTS" id="PR00039">
    <property type="entry name" value="HTHLYSR"/>
</dbReference>
<sequence>MNITERDFRGVDLNLLVTLLVLLRERSVTRAAEKMHLGQPAVSGALSRLRELFDDPILVRTAQGMTPTVKALQLEAELLPALGKIHSALFEPSTFDPATSEGVFTVGMADWVEVWLGPRLIAKLHEMAPSIRLAIKSVDPFQGPAMLEQNGMDLGVSCFIDGGPSWMLRKRLCSMGFLCVYDPSLVSITEPLTLEQYVSHPHLMVTYKGAFESNVDIALAEKGMRRTVQFALPRFSTLPPILKRIPVLATVPKVVASCMCAASGLRAAAPPLPLKETSVDLVWRATRDKDPALRWLMAVIEACLQEAMALSNNL</sequence>
<dbReference type="PANTHER" id="PTHR30118:SF15">
    <property type="entry name" value="TRANSCRIPTIONAL REGULATORY PROTEIN"/>
    <property type="match status" value="1"/>
</dbReference>
<dbReference type="KEGG" id="hch:HCH_03619"/>
<evidence type="ECO:0000256" key="1">
    <source>
        <dbReference type="ARBA" id="ARBA00009437"/>
    </source>
</evidence>
<evidence type="ECO:0000313" key="7">
    <source>
        <dbReference type="Proteomes" id="UP000000238"/>
    </source>
</evidence>
<name>Q2SG65_HAHCH</name>